<protein>
    <submittedName>
        <fullName evidence="1">DUF3265 domain-containing protein</fullName>
    </submittedName>
</protein>
<reference evidence="1" key="1">
    <citation type="submission" date="2022-12" db="EMBL/GenBank/DDBJ databases">
        <title>Vibrio parahaemolyticus become highly virulent by producing novel Tc toxins.</title>
        <authorList>
            <person name="Yang F."/>
            <person name="You Y."/>
            <person name="Lai Q."/>
            <person name="Xu L."/>
            <person name="Li F."/>
        </authorList>
    </citation>
    <scope>NUCLEOTIDE SEQUENCE</scope>
    <source>
        <strain evidence="1">Vp-HL-202005</strain>
    </source>
</reference>
<evidence type="ECO:0000313" key="1">
    <source>
        <dbReference type="EMBL" id="WAT91887.1"/>
    </source>
</evidence>
<gene>
    <name evidence="1" type="ORF">O1Q84_10245</name>
</gene>
<proteinExistence type="predicted"/>
<sequence length="43" mass="5029">MWSAKYQLTNNLRVIQHAWHFHLESSLVIKAFKLSIVVACFTP</sequence>
<accession>A0AA47JJL7</accession>
<organism evidence="1 2">
    <name type="scientific">Vibrio parahaemolyticus</name>
    <dbReference type="NCBI Taxonomy" id="670"/>
    <lineage>
        <taxon>Bacteria</taxon>
        <taxon>Pseudomonadati</taxon>
        <taxon>Pseudomonadota</taxon>
        <taxon>Gammaproteobacteria</taxon>
        <taxon>Vibrionales</taxon>
        <taxon>Vibrionaceae</taxon>
        <taxon>Vibrio</taxon>
    </lineage>
</organism>
<dbReference type="Proteomes" id="UP001156560">
    <property type="component" value="Chromosome 1"/>
</dbReference>
<dbReference type="AlphaFoldDB" id="A0AA47JJL7"/>
<evidence type="ECO:0000313" key="2">
    <source>
        <dbReference type="Proteomes" id="UP001156560"/>
    </source>
</evidence>
<name>A0AA47JJL7_VIBPH</name>
<dbReference type="EMBL" id="CP114194">
    <property type="protein sequence ID" value="WAT91887.1"/>
    <property type="molecule type" value="Genomic_DNA"/>
</dbReference>